<evidence type="ECO:0008006" key="5">
    <source>
        <dbReference type="Google" id="ProtNLM"/>
    </source>
</evidence>
<sequence>MLKRSSLFIFVFIFLFIGCSTQRHLVQKYFIGLEQQTFDNCMKSDFTIYSIKRDPSSSNKLKEDCKVPGMTYIMMKEGTIDLIESSKIKGDFVIINTITSNLTIPSSTISILKIKDNEELFIIRKNAENKTVKESYKNINPNDDFLSEKKNDIIAIENYIMKNTKNNVTEIVNKNVESNNYHVVAKVNGKYIIKELYCIEK</sequence>
<keyword evidence="4" id="KW-1185">Reference proteome</keyword>
<dbReference type="AlphaFoldDB" id="A0A3N0W2V5"/>
<comment type="caution">
    <text evidence="1">The sequence shown here is derived from an EMBL/GenBank/DDBJ whole genome shotgun (WGS) entry which is preliminary data.</text>
</comment>
<dbReference type="Proteomes" id="UP000269375">
    <property type="component" value="Unassembled WGS sequence"/>
</dbReference>
<evidence type="ECO:0000313" key="1">
    <source>
        <dbReference type="EMBL" id="ROH99389.1"/>
    </source>
</evidence>
<organism evidence="1 3">
    <name type="scientific">Chryseobacterium daecheongense</name>
    <dbReference type="NCBI Taxonomy" id="192389"/>
    <lineage>
        <taxon>Bacteria</taxon>
        <taxon>Pseudomonadati</taxon>
        <taxon>Bacteroidota</taxon>
        <taxon>Flavobacteriia</taxon>
        <taxon>Flavobacteriales</taxon>
        <taxon>Weeksellaceae</taxon>
        <taxon>Chryseobacterium group</taxon>
        <taxon>Chryseobacterium</taxon>
    </lineage>
</organism>
<dbReference type="EMBL" id="SOQW01000001">
    <property type="protein sequence ID" value="TDX95713.1"/>
    <property type="molecule type" value="Genomic_DNA"/>
</dbReference>
<protein>
    <recommendedName>
        <fullName evidence="5">Lipoprotein</fullName>
    </recommendedName>
</protein>
<evidence type="ECO:0000313" key="3">
    <source>
        <dbReference type="Proteomes" id="UP000269375"/>
    </source>
</evidence>
<dbReference type="EMBL" id="RJTX01000001">
    <property type="protein sequence ID" value="ROH99389.1"/>
    <property type="molecule type" value="Genomic_DNA"/>
</dbReference>
<proteinExistence type="predicted"/>
<dbReference type="Proteomes" id="UP000295709">
    <property type="component" value="Unassembled WGS sequence"/>
</dbReference>
<gene>
    <name evidence="2" type="ORF">BCF50_1496</name>
    <name evidence="1" type="ORF">EGI05_00390</name>
</gene>
<evidence type="ECO:0000313" key="4">
    <source>
        <dbReference type="Proteomes" id="UP000295709"/>
    </source>
</evidence>
<evidence type="ECO:0000313" key="2">
    <source>
        <dbReference type="EMBL" id="TDX95713.1"/>
    </source>
</evidence>
<accession>A0A3N0W2V5</accession>
<name>A0A3N0W2V5_9FLAO</name>
<dbReference type="PROSITE" id="PS51257">
    <property type="entry name" value="PROKAR_LIPOPROTEIN"/>
    <property type="match status" value="1"/>
</dbReference>
<reference evidence="2 4" key="2">
    <citation type="submission" date="2019-03" db="EMBL/GenBank/DDBJ databases">
        <title>Genomic Encyclopedia of Archaeal and Bacterial Type Strains, Phase II (KMG-II): from individual species to whole genera.</title>
        <authorList>
            <person name="Goeker M."/>
        </authorList>
    </citation>
    <scope>NUCLEOTIDE SEQUENCE [LARGE SCALE GENOMIC DNA]</scope>
    <source>
        <strain evidence="2 4">DSM 15235</strain>
    </source>
</reference>
<reference evidence="3" key="1">
    <citation type="submission" date="2018-11" db="EMBL/GenBank/DDBJ databases">
        <title>Proposal to divide the Flavobacteriaceae and reorganize its genera based on Amino Acid Identity values calculated from whole genome sequences.</title>
        <authorList>
            <person name="Nicholson A.C."/>
            <person name="Gulvik C.A."/>
            <person name="Whitney A.M."/>
            <person name="Humrighouse B.W."/>
            <person name="Bell M."/>
            <person name="Holmes B."/>
            <person name="Steigerwalt A."/>
            <person name="Villarma A."/>
            <person name="Sheth M."/>
            <person name="Batra D."/>
            <person name="Pryor J."/>
            <person name="Bernardet J.-F."/>
            <person name="Hugo C."/>
            <person name="Kampfer P."/>
            <person name="Newman J."/>
            <person name="Mcquiston J.R."/>
        </authorList>
    </citation>
    <scope>NUCLEOTIDE SEQUENCE [LARGE SCALE GENOMIC DNA]</scope>
    <source>
        <strain evidence="3">DSM 15235</strain>
    </source>
</reference>